<keyword evidence="1 3" id="KW-0812">Transmembrane</keyword>
<feature type="transmembrane region" description="Helical" evidence="1">
    <location>
        <begin position="1453"/>
        <end position="1477"/>
    </location>
</feature>
<feature type="transmembrane region" description="Helical" evidence="1">
    <location>
        <begin position="1359"/>
        <end position="1380"/>
    </location>
</feature>
<dbReference type="SUPFAM" id="SSF51126">
    <property type="entry name" value="Pectin lyase-like"/>
    <property type="match status" value="1"/>
</dbReference>
<dbReference type="PANTHER" id="PTHR11319">
    <property type="entry name" value="G PROTEIN-COUPLED RECEPTOR-RELATED"/>
    <property type="match status" value="1"/>
</dbReference>
<name>I7MGF3_TETTS</name>
<feature type="transmembrane region" description="Helical" evidence="1">
    <location>
        <begin position="1581"/>
        <end position="1597"/>
    </location>
</feature>
<protein>
    <submittedName>
        <fullName evidence="3">Transmembrane protein, putative</fullName>
    </submittedName>
</protein>
<feature type="transmembrane region" description="Helical" evidence="1">
    <location>
        <begin position="1641"/>
        <end position="1663"/>
    </location>
</feature>
<feature type="transmembrane region" description="Helical" evidence="1">
    <location>
        <begin position="1505"/>
        <end position="1528"/>
    </location>
</feature>
<dbReference type="EMBL" id="GG662603">
    <property type="protein sequence ID" value="EAS01400.2"/>
    <property type="molecule type" value="Genomic_DNA"/>
</dbReference>
<evidence type="ECO:0000313" key="3">
    <source>
        <dbReference type="EMBL" id="EAS01400.2"/>
    </source>
</evidence>
<evidence type="ECO:0000313" key="4">
    <source>
        <dbReference type="Proteomes" id="UP000009168"/>
    </source>
</evidence>
<feature type="transmembrane region" description="Helical" evidence="1">
    <location>
        <begin position="1604"/>
        <end position="1629"/>
    </location>
</feature>
<dbReference type="GeneID" id="7826068"/>
<gene>
    <name evidence="3" type="ORF">TTHERM_00151100</name>
</gene>
<keyword evidence="4" id="KW-1185">Reference proteome</keyword>
<feature type="chain" id="PRO_5003712643" evidence="2">
    <location>
        <begin position="22"/>
        <end position="1864"/>
    </location>
</feature>
<dbReference type="KEGG" id="tet:TTHERM_00151100"/>
<proteinExistence type="predicted"/>
<keyword evidence="1" id="KW-1133">Transmembrane helix</keyword>
<sequence>MIRVLSYLLLFLISQYLQVKGQVNNCLFYVQQTKQCLLCDSGYQISSSQLNICEKIQKCQLNQFNQTNNQCSDSCLGQQEVQYDRQQQQINCVDIVYCPVLIPIQDQLIDQKVGIFYYLDKQFQVIFAGNLNGINIIDIESGNNQFTISYQNINESTGQLFYYEYYESSMIISTTNQQRLYLVYTKVRLTPSSQVIDFYQNNQILLNFFVNWDSSQIQIICIFNGELVIFNYNFQSQQKQNPIQINPSNLNIFSFANAIFYSSTSIIIEAIKDSSSQTINAIYLQIQDQNNFSPQAFCQYSKNTFTPVFSPSTQEILFYSVSGLKISNLKSCSDFLSIINFKNIRQVLTNDQKGFLIIISDSSIYGFPFDQNLGIQDINNKLNQQLLLDNSLLEISFCIDYTQTNSQLSIICFNEAKSQLIYLQINENNQFQKFGTFTFTDNILLFTAQKQAILLSTQQQYIFAQGISTFLNDYTQSSCTYQISDQGLNSQTQQLSSKVIIIANTMQSQNFIQQIKLIVNYQQDISNLENINQIKNLKGVQYFQLKSKGSDYISNLQSWIQNMQYPSLVLNLNNITFSQNITIGNSSHLNSVFISKLSISQQINSISIGFINLDLIVFDEVVIYGSQISNSFVFQLKNCSNVIIKNMKILSTTFQDGLSGLFQIISSNQIYLRNLQIVNCNVNSQSLIQITKPKYIQIQNSYFYNNTNQNGQVIYYSSQPSLINIQGSDRLELINLQSIQNNNVTTINMLQSYYNDEGDKVINEKSIAIFQNITVNNNTAYQNSQMSIQSMYFFGDSLNFQNNTSFHSNGTFYLENADIFIQKSNFLNNQAFSGGAIFFNITKFTQIVQCIFKNNNATATGGAVLLLSSQAILNNTLIQSNYAMIGGGIRIEQGKLFYVQYDTKTKIINNKAQLYGQNIVSRLAKRELYVNNQLMTELNQEIVAYLNTQISQYEEYFRIMKAFLTQDLRSGSQIYILVKLYDVDGSLFVYDPNKISQYPSKIQHELRAISGVLTSYVVSIIGEIQLSKFYLSEGGIRSDALTIFGSPGQKSPIFLVENFIEFTYNQSQVKRMRHLQSQILQTNSQFFSDTINCNQNQNLGQAKENQTNLIHSQKLNDFYLKIANNEGKITLLENFSYLNQKNSRKRLLSDVETISAILSSQDVLATGLVIDFKPCQIGEISKVINKDLGIVECLPCPINSYSLFSNQTECQKCPDSAQVCQNSTILLKDGYWRQNKSSDEIYSCDKTIPTCLEFTQKNIGKQCKEGSIGPLCQGCDIHGDHWGKKYSISSLKDGCAECDGQSSQISFLIVLFCLTTFYLLFGIYMAIKNNIHHSTAYYLRMMGIAPISRSSTKDESSQYIKLMTHFLQIVAVINSVSIQMPNVINFVPSFTGNPASSLILSGNCLVSQIGFTDIMRIRVIQSAFLPLVYCLSVIAIYCILCFIRIIKNFQRQFIFTTIIFLIIFFQPDSVMFLLSAVGCKKLGNSLYLIADANYECYTTYEYKVFLYYVTLPSLAIWLLGPLSILYFLRKRKNKLNMISTKKLFGYLYLEYKPNCYYFEFVRSCFKMIIVSIYTLSNSSGSFNLNLIAIIISLYIIISNKIKPFLSLFLFHVDTITHCVLLFGVILSILHINFEQDKDSSYYIAIVVTSLNIFYVSTMVLLIASLKVRQYTFLVSTMQSKIGFILPLLKKIKIASHEQKMKTLLRWKFVKRNIHNIMLYKFNYENIKRIPNQKTICSTEQQLKNQNHLTTGPNNQDNQQLNKKDISIEKNKLLLIETPRVIQSIENCIQEVNIQRNNRCSIHSKNNDKNSFEIFSVACSEININQQSNYADFDNYQLPVFQKFISQKNVLMASQNQINLHAPQK</sequence>
<dbReference type="PANTHER" id="PTHR11319:SF35">
    <property type="entry name" value="OUTER MEMBRANE PROTEIN PMPC-RELATED"/>
    <property type="match status" value="1"/>
</dbReference>
<accession>I7MGF3</accession>
<reference evidence="4" key="1">
    <citation type="journal article" date="2006" name="PLoS Biol.">
        <title>Macronuclear genome sequence of the ciliate Tetrahymena thermophila, a model eukaryote.</title>
        <authorList>
            <person name="Eisen J.A."/>
            <person name="Coyne R.S."/>
            <person name="Wu M."/>
            <person name="Wu D."/>
            <person name="Thiagarajan M."/>
            <person name="Wortman J.R."/>
            <person name="Badger J.H."/>
            <person name="Ren Q."/>
            <person name="Amedeo P."/>
            <person name="Jones K.M."/>
            <person name="Tallon L.J."/>
            <person name="Delcher A.L."/>
            <person name="Salzberg S.L."/>
            <person name="Silva J.C."/>
            <person name="Haas B.J."/>
            <person name="Majoros W.H."/>
            <person name="Farzad M."/>
            <person name="Carlton J.M."/>
            <person name="Smith R.K. Jr."/>
            <person name="Garg J."/>
            <person name="Pearlman R.E."/>
            <person name="Karrer K.M."/>
            <person name="Sun L."/>
            <person name="Manning G."/>
            <person name="Elde N.C."/>
            <person name="Turkewitz A.P."/>
            <person name="Asai D.J."/>
            <person name="Wilkes D.E."/>
            <person name="Wang Y."/>
            <person name="Cai H."/>
            <person name="Collins K."/>
            <person name="Stewart B.A."/>
            <person name="Lee S.R."/>
            <person name="Wilamowska K."/>
            <person name="Weinberg Z."/>
            <person name="Ruzzo W.L."/>
            <person name="Wloga D."/>
            <person name="Gaertig J."/>
            <person name="Frankel J."/>
            <person name="Tsao C.-C."/>
            <person name="Gorovsky M.A."/>
            <person name="Keeling P.J."/>
            <person name="Waller R.F."/>
            <person name="Patron N.J."/>
            <person name="Cherry J.M."/>
            <person name="Stover N.A."/>
            <person name="Krieger C.J."/>
            <person name="del Toro C."/>
            <person name="Ryder H.F."/>
            <person name="Williamson S.C."/>
            <person name="Barbeau R.A."/>
            <person name="Hamilton E.P."/>
            <person name="Orias E."/>
        </authorList>
    </citation>
    <scope>NUCLEOTIDE SEQUENCE [LARGE SCALE GENOMIC DNA]</scope>
    <source>
        <strain evidence="4">SB210</strain>
    </source>
</reference>
<keyword evidence="1" id="KW-0472">Membrane</keyword>
<dbReference type="InParanoid" id="I7MGF3"/>
<evidence type="ECO:0000256" key="1">
    <source>
        <dbReference type="SAM" id="Phobius"/>
    </source>
</evidence>
<dbReference type="Proteomes" id="UP000009168">
    <property type="component" value="Unassembled WGS sequence"/>
</dbReference>
<feature type="signal peptide" evidence="2">
    <location>
        <begin position="1"/>
        <end position="21"/>
    </location>
</feature>
<feature type="transmembrane region" description="Helical" evidence="1">
    <location>
        <begin position="1423"/>
        <end position="1446"/>
    </location>
</feature>
<evidence type="ECO:0000256" key="2">
    <source>
        <dbReference type="SAM" id="SignalP"/>
    </source>
</evidence>
<dbReference type="OrthoDB" id="2018448at2759"/>
<keyword evidence="2" id="KW-0732">Signal</keyword>
<organism evidence="3 4">
    <name type="scientific">Tetrahymena thermophila (strain SB210)</name>
    <dbReference type="NCBI Taxonomy" id="312017"/>
    <lineage>
        <taxon>Eukaryota</taxon>
        <taxon>Sar</taxon>
        <taxon>Alveolata</taxon>
        <taxon>Ciliophora</taxon>
        <taxon>Intramacronucleata</taxon>
        <taxon>Oligohymenophorea</taxon>
        <taxon>Hymenostomatida</taxon>
        <taxon>Tetrahymenina</taxon>
        <taxon>Tetrahymenidae</taxon>
        <taxon>Tetrahymena</taxon>
    </lineage>
</organism>
<feature type="transmembrane region" description="Helical" evidence="1">
    <location>
        <begin position="1305"/>
        <end position="1327"/>
    </location>
</feature>
<dbReference type="InterPro" id="IPR011050">
    <property type="entry name" value="Pectin_lyase_fold/virulence"/>
</dbReference>
<dbReference type="RefSeq" id="XP_001021646.2">
    <property type="nucleotide sequence ID" value="XM_001021646.2"/>
</dbReference>